<reference evidence="1" key="1">
    <citation type="submission" date="2023-07" db="EMBL/GenBank/DDBJ databases">
        <title>Sorghum-associated microbial communities from plants grown in Nebraska, USA.</title>
        <authorList>
            <person name="Schachtman D."/>
        </authorList>
    </citation>
    <scope>NUCLEOTIDE SEQUENCE</scope>
    <source>
        <strain evidence="1">BE261</strain>
    </source>
</reference>
<dbReference type="EMBL" id="JAVDWN010000010">
    <property type="protein sequence ID" value="MDR7164860.1"/>
    <property type="molecule type" value="Genomic_DNA"/>
</dbReference>
<sequence>MASIAYAAPPVEMLATARLPQGMRMTWESWDGQLWDIANGTEGVALMPGVRGLNMPPMRRHIQTSPAVHGSRRTGWIASEREVFWPLLVYREAGVYDWAKLDGDFWRSMHPDRPGIWSVTDPTGRTRKLTCVFDNDGGHSTSILPSITGWEKYGIYLAAEQPFWIGETLRRGWSGSGGTNFFGSGAPSFHISTASSASTATVTNPGDLDAWPEWTIVGPSTSTTIGIPGRIIEVPFNVPAGKALVIDTDPARQTVLYGDWVADPLGGFGHIADPVSRFSDMGAIDFASVPAGEAVPLSIVINGSGVVLMKLTPRHFRAWGK</sequence>
<accession>A0AAW8NEU7</accession>
<dbReference type="Proteomes" id="UP001262032">
    <property type="component" value="Unassembled WGS sequence"/>
</dbReference>
<proteinExistence type="predicted"/>
<dbReference type="GeneID" id="97424189"/>
<protein>
    <recommendedName>
        <fullName evidence="3">Minor tail protein</fullName>
    </recommendedName>
</protein>
<comment type="caution">
    <text evidence="1">The sequence shown here is derived from an EMBL/GenBank/DDBJ whole genome shotgun (WGS) entry which is preliminary data.</text>
</comment>
<dbReference type="AlphaFoldDB" id="A0AAW8NEU7"/>
<evidence type="ECO:0000313" key="2">
    <source>
        <dbReference type="Proteomes" id="UP001262032"/>
    </source>
</evidence>
<gene>
    <name evidence="1" type="ORF">J2X12_002898</name>
</gene>
<name>A0AAW8NEU7_PSEOX</name>
<evidence type="ECO:0000313" key="1">
    <source>
        <dbReference type="EMBL" id="MDR7164860.1"/>
    </source>
</evidence>
<evidence type="ECO:0008006" key="3">
    <source>
        <dbReference type="Google" id="ProtNLM"/>
    </source>
</evidence>
<dbReference type="RefSeq" id="WP_310114076.1">
    <property type="nucleotide sequence ID" value="NZ_JAVDTN010000017.1"/>
</dbReference>
<organism evidence="1 2">
    <name type="scientific">Pseudarthrobacter oxydans</name>
    <name type="common">Arthrobacter oxydans</name>
    <dbReference type="NCBI Taxonomy" id="1671"/>
    <lineage>
        <taxon>Bacteria</taxon>
        <taxon>Bacillati</taxon>
        <taxon>Actinomycetota</taxon>
        <taxon>Actinomycetes</taxon>
        <taxon>Micrococcales</taxon>
        <taxon>Micrococcaceae</taxon>
        <taxon>Pseudarthrobacter</taxon>
    </lineage>
</organism>